<dbReference type="GO" id="GO:0034213">
    <property type="term" value="P:quinolinate catabolic process"/>
    <property type="evidence" value="ECO:0007669"/>
    <property type="project" value="TreeGrafter"/>
</dbReference>
<dbReference type="SUPFAM" id="SSF54675">
    <property type="entry name" value="Nicotinate/Quinolinate PRTase N-terminal domain-like"/>
    <property type="match status" value="1"/>
</dbReference>
<evidence type="ECO:0000256" key="8">
    <source>
        <dbReference type="ARBA" id="ARBA00022679"/>
    </source>
</evidence>
<comment type="catalytic activity">
    <reaction evidence="10">
        <text>nicotinate beta-D-ribonucleotide + CO2 + diphosphate = quinolinate + 5-phospho-alpha-D-ribose 1-diphosphate + 2 H(+)</text>
        <dbReference type="Rhea" id="RHEA:12733"/>
        <dbReference type="ChEBI" id="CHEBI:15378"/>
        <dbReference type="ChEBI" id="CHEBI:16526"/>
        <dbReference type="ChEBI" id="CHEBI:29959"/>
        <dbReference type="ChEBI" id="CHEBI:33019"/>
        <dbReference type="ChEBI" id="CHEBI:57502"/>
        <dbReference type="ChEBI" id="CHEBI:58017"/>
        <dbReference type="EC" id="2.4.2.19"/>
    </reaction>
</comment>
<dbReference type="PIRSF" id="PIRSF006250">
    <property type="entry name" value="NadC_ModD"/>
    <property type="match status" value="1"/>
</dbReference>
<dbReference type="AlphaFoldDB" id="A0A6J7BLZ4"/>
<dbReference type="InterPro" id="IPR036068">
    <property type="entry name" value="Nicotinate_pribotase-like_C"/>
</dbReference>
<evidence type="ECO:0000256" key="9">
    <source>
        <dbReference type="ARBA" id="ARBA00033102"/>
    </source>
</evidence>
<name>A0A6J7BLZ4_9ZZZZ</name>
<dbReference type="Gene3D" id="3.90.1170.20">
    <property type="entry name" value="Quinolinate phosphoribosyl transferase, N-terminal domain"/>
    <property type="match status" value="1"/>
</dbReference>
<dbReference type="InterPro" id="IPR037128">
    <property type="entry name" value="Quinolinate_PRibosylTase_N_sf"/>
</dbReference>
<dbReference type="EC" id="2.4.2.19" evidence="5"/>
<reference evidence="14" key="1">
    <citation type="submission" date="2020-05" db="EMBL/GenBank/DDBJ databases">
        <authorList>
            <person name="Chiriac C."/>
            <person name="Salcher M."/>
            <person name="Ghai R."/>
            <person name="Kavagutti S V."/>
        </authorList>
    </citation>
    <scope>NUCLEOTIDE SEQUENCE</scope>
</reference>
<dbReference type="PANTHER" id="PTHR32179">
    <property type="entry name" value="NICOTINATE-NUCLEOTIDE PYROPHOSPHORYLASE [CARBOXYLATING]"/>
    <property type="match status" value="1"/>
</dbReference>
<dbReference type="Pfam" id="PF01729">
    <property type="entry name" value="QRPTase_C"/>
    <property type="match status" value="1"/>
</dbReference>
<evidence type="ECO:0000313" key="14">
    <source>
        <dbReference type="EMBL" id="CAB4846666.1"/>
    </source>
</evidence>
<evidence type="ECO:0000256" key="1">
    <source>
        <dbReference type="ARBA" id="ARBA00003237"/>
    </source>
</evidence>
<dbReference type="GO" id="GO:0005737">
    <property type="term" value="C:cytoplasm"/>
    <property type="evidence" value="ECO:0007669"/>
    <property type="project" value="TreeGrafter"/>
</dbReference>
<dbReference type="Pfam" id="PF02749">
    <property type="entry name" value="QRPTase_N"/>
    <property type="match status" value="1"/>
</dbReference>
<feature type="domain" description="Quinolinate phosphoribosyl transferase C-terminal" evidence="12">
    <location>
        <begin position="126"/>
        <end position="296"/>
    </location>
</feature>
<evidence type="ECO:0000313" key="16">
    <source>
        <dbReference type="EMBL" id="CAB5038864.1"/>
    </source>
</evidence>
<evidence type="ECO:0000256" key="4">
    <source>
        <dbReference type="ARBA" id="ARBA00011218"/>
    </source>
</evidence>
<dbReference type="NCBIfam" id="TIGR00078">
    <property type="entry name" value="nadC"/>
    <property type="match status" value="1"/>
</dbReference>
<dbReference type="EMBL" id="CAFBPU010000058">
    <property type="protein sequence ID" value="CAB5038864.1"/>
    <property type="molecule type" value="Genomic_DNA"/>
</dbReference>
<dbReference type="FunFam" id="3.20.20.70:FF:000030">
    <property type="entry name" value="Nicotinate-nucleotide pyrophosphorylase, carboxylating"/>
    <property type="match status" value="1"/>
</dbReference>
<dbReference type="PANTHER" id="PTHR32179:SF3">
    <property type="entry name" value="NICOTINATE-NUCLEOTIDE PYROPHOSPHORYLASE [CARBOXYLATING]"/>
    <property type="match status" value="1"/>
</dbReference>
<sequence length="308" mass="31294">MSLRPSVIAAIESAGLEPAYVEALVRSTVAEDLDGGVDVTSAATVPSDQRSTVDLVTRGAGVIAGIPVAAAVFDAVSEGDAHVTIVMPDGARVVGGDVLLTVTGRTRDLLTAERTALNLLCHLSGVATATAQWADALVGTTASVRDTRKTTPGLRVLEKYAVRCGGGVNHRMSLSDAALVKDNHVVAAGGVAAAFEAVRAMWPGLPVEVEVDSLGQLTEVLDAGADLVLLDNFSPAQMRIAVGIALEHAGHHGGVRARLEASGGLTLADAAAVGATGVDYIAVGALTHSVVVLDIGADLRPLTRPDSP</sequence>
<dbReference type="Gene3D" id="3.20.20.70">
    <property type="entry name" value="Aldolase class I"/>
    <property type="match status" value="1"/>
</dbReference>
<evidence type="ECO:0000256" key="11">
    <source>
        <dbReference type="ARBA" id="ARBA00069173"/>
    </source>
</evidence>
<evidence type="ECO:0000259" key="13">
    <source>
        <dbReference type="Pfam" id="PF02749"/>
    </source>
</evidence>
<comment type="function">
    <text evidence="1">Involved in the catabolism of quinolinic acid (QA).</text>
</comment>
<comment type="similarity">
    <text evidence="3">Belongs to the NadC/ModD family.</text>
</comment>
<dbReference type="InterPro" id="IPR013785">
    <property type="entry name" value="Aldolase_TIM"/>
</dbReference>
<dbReference type="InterPro" id="IPR022412">
    <property type="entry name" value="Quinolinate_PRibosylTrfase_N"/>
</dbReference>
<dbReference type="CDD" id="cd01572">
    <property type="entry name" value="QPRTase"/>
    <property type="match status" value="1"/>
</dbReference>
<keyword evidence="8" id="KW-0808">Transferase</keyword>
<dbReference type="GO" id="GO:0004514">
    <property type="term" value="F:nicotinate-nucleotide diphosphorylase (carboxylating) activity"/>
    <property type="evidence" value="ECO:0007669"/>
    <property type="project" value="UniProtKB-EC"/>
</dbReference>
<dbReference type="FunFam" id="3.90.1170.20:FF:000001">
    <property type="entry name" value="Nicotinate-nucleotide diphosphorylase (Carboxylating)"/>
    <property type="match status" value="1"/>
</dbReference>
<comment type="subunit">
    <text evidence="4">Hexamer formed by 3 homodimers.</text>
</comment>
<evidence type="ECO:0000256" key="6">
    <source>
        <dbReference type="ARBA" id="ARBA00022642"/>
    </source>
</evidence>
<keyword evidence="6" id="KW-0662">Pyridine nucleotide biosynthesis</keyword>
<evidence type="ECO:0000259" key="12">
    <source>
        <dbReference type="Pfam" id="PF01729"/>
    </source>
</evidence>
<dbReference type="GO" id="GO:0009435">
    <property type="term" value="P:NAD+ biosynthetic process"/>
    <property type="evidence" value="ECO:0007669"/>
    <property type="project" value="UniProtKB-UniPathway"/>
</dbReference>
<organism evidence="14">
    <name type="scientific">freshwater metagenome</name>
    <dbReference type="NCBI Taxonomy" id="449393"/>
    <lineage>
        <taxon>unclassified sequences</taxon>
        <taxon>metagenomes</taxon>
        <taxon>ecological metagenomes</taxon>
    </lineage>
</organism>
<evidence type="ECO:0000256" key="3">
    <source>
        <dbReference type="ARBA" id="ARBA00009400"/>
    </source>
</evidence>
<dbReference type="SUPFAM" id="SSF51690">
    <property type="entry name" value="Nicotinate/Quinolinate PRTase C-terminal domain-like"/>
    <property type="match status" value="1"/>
</dbReference>
<dbReference type="UniPathway" id="UPA00253">
    <property type="reaction ID" value="UER00331"/>
</dbReference>
<dbReference type="InterPro" id="IPR002638">
    <property type="entry name" value="Quinolinate_PRibosylTrfase_C"/>
</dbReference>
<dbReference type="InterPro" id="IPR004393">
    <property type="entry name" value="NadC"/>
</dbReference>
<evidence type="ECO:0000256" key="10">
    <source>
        <dbReference type="ARBA" id="ARBA00047445"/>
    </source>
</evidence>
<keyword evidence="7" id="KW-0328">Glycosyltransferase</keyword>
<protein>
    <recommendedName>
        <fullName evidence="11">Probable nicotinate-nucleotide pyrophosphorylase [carboxylating]</fullName>
        <ecNumber evidence="5">2.4.2.19</ecNumber>
    </recommendedName>
    <alternativeName>
        <fullName evidence="9">Quinolinate phosphoribosyltransferase [decarboxylating]</fullName>
    </alternativeName>
</protein>
<evidence type="ECO:0000256" key="2">
    <source>
        <dbReference type="ARBA" id="ARBA00004893"/>
    </source>
</evidence>
<evidence type="ECO:0000256" key="5">
    <source>
        <dbReference type="ARBA" id="ARBA00011944"/>
    </source>
</evidence>
<feature type="domain" description="Quinolinate phosphoribosyl transferase N-terminal" evidence="13">
    <location>
        <begin position="38"/>
        <end position="124"/>
    </location>
</feature>
<gene>
    <name evidence="14" type="ORF">UFOPK3268_00271</name>
    <name evidence="15" type="ORF">UFOPK3752_01431</name>
    <name evidence="16" type="ORF">UFOPK4150_02085</name>
</gene>
<evidence type="ECO:0000256" key="7">
    <source>
        <dbReference type="ARBA" id="ARBA00022676"/>
    </source>
</evidence>
<dbReference type="EMBL" id="CAFBND010000058">
    <property type="protein sequence ID" value="CAB4947196.1"/>
    <property type="molecule type" value="Genomic_DNA"/>
</dbReference>
<proteinExistence type="inferred from homology"/>
<dbReference type="EMBL" id="CAFBIZ010000019">
    <property type="protein sequence ID" value="CAB4846666.1"/>
    <property type="molecule type" value="Genomic_DNA"/>
</dbReference>
<accession>A0A6J7BLZ4</accession>
<comment type="pathway">
    <text evidence="2">Cofactor biosynthesis; NAD(+) biosynthesis; nicotinate D-ribonucleotide from quinolinate: step 1/1.</text>
</comment>
<evidence type="ECO:0000313" key="15">
    <source>
        <dbReference type="EMBL" id="CAB4947196.1"/>
    </source>
</evidence>
<dbReference type="InterPro" id="IPR027277">
    <property type="entry name" value="NadC/ModD"/>
</dbReference>